<dbReference type="OrthoDB" id="9815360at2"/>
<dbReference type="PANTHER" id="PTHR43808:SF27">
    <property type="entry name" value="PROTEIN ROCB"/>
    <property type="match status" value="1"/>
</dbReference>
<protein>
    <submittedName>
        <fullName evidence="1">Arginine utilization protein RocB</fullName>
    </submittedName>
</protein>
<name>A0A662Z0C7_9STAP</name>
<evidence type="ECO:0000313" key="1">
    <source>
        <dbReference type="EMBL" id="SEV81563.1"/>
    </source>
</evidence>
<dbReference type="Gene3D" id="3.40.630.10">
    <property type="entry name" value="Zn peptidases"/>
    <property type="match status" value="1"/>
</dbReference>
<dbReference type="InterPro" id="IPR050072">
    <property type="entry name" value="Peptidase_M20A"/>
</dbReference>
<dbReference type="RefSeq" id="WP_091472909.1">
    <property type="nucleotide sequence ID" value="NZ_FOIT01000001.1"/>
</dbReference>
<organism evidence="1 2">
    <name type="scientific">Aliicoccus persicus</name>
    <dbReference type="NCBI Taxonomy" id="930138"/>
    <lineage>
        <taxon>Bacteria</taxon>
        <taxon>Bacillati</taxon>
        <taxon>Bacillota</taxon>
        <taxon>Bacilli</taxon>
        <taxon>Bacillales</taxon>
        <taxon>Staphylococcaceae</taxon>
        <taxon>Aliicoccus</taxon>
    </lineage>
</organism>
<dbReference type="PIRSF" id="PIRSF010386">
    <property type="entry name" value="RocB"/>
    <property type="match status" value="1"/>
</dbReference>
<dbReference type="GO" id="GO:0016787">
    <property type="term" value="F:hydrolase activity"/>
    <property type="evidence" value="ECO:0007669"/>
    <property type="project" value="InterPro"/>
</dbReference>
<keyword evidence="2" id="KW-1185">Reference proteome</keyword>
<reference evidence="1 2" key="1">
    <citation type="submission" date="2016-10" db="EMBL/GenBank/DDBJ databases">
        <authorList>
            <person name="Varghese N."/>
            <person name="Submissions S."/>
        </authorList>
    </citation>
    <scope>NUCLEOTIDE SEQUENCE [LARGE SCALE GENOMIC DNA]</scope>
    <source>
        <strain evidence="1 2">IBRC-M10081</strain>
    </source>
</reference>
<dbReference type="SUPFAM" id="SSF53187">
    <property type="entry name" value="Zn-dependent exopeptidases"/>
    <property type="match status" value="1"/>
</dbReference>
<accession>A0A662Z0C7</accession>
<dbReference type="AlphaFoldDB" id="A0A662Z0C7"/>
<dbReference type="Pfam" id="PF01546">
    <property type="entry name" value="Peptidase_M20"/>
    <property type="match status" value="1"/>
</dbReference>
<dbReference type="PANTHER" id="PTHR43808">
    <property type="entry name" value="ACETYLORNITHINE DEACETYLASE"/>
    <property type="match status" value="1"/>
</dbReference>
<dbReference type="InterPro" id="IPR012166">
    <property type="entry name" value="Uncharacterised_RocB"/>
</dbReference>
<dbReference type="InterPro" id="IPR002933">
    <property type="entry name" value="Peptidase_M20"/>
</dbReference>
<dbReference type="Proteomes" id="UP000243605">
    <property type="component" value="Unassembled WGS sequence"/>
</dbReference>
<gene>
    <name evidence="1" type="ORF">SAMN05192557_0169</name>
</gene>
<evidence type="ECO:0000313" key="2">
    <source>
        <dbReference type="Proteomes" id="UP000243605"/>
    </source>
</evidence>
<dbReference type="EMBL" id="FOIT01000001">
    <property type="protein sequence ID" value="SEV81563.1"/>
    <property type="molecule type" value="Genomic_DNA"/>
</dbReference>
<proteinExistence type="predicted"/>
<sequence length="525" mass="60298">MKYQTPEGLEQLIKYIVSLDSRSGTQGEIQFPHKIKDLLLQMKYFKENDKNIELHDAGDDLSVLTALYDSDIPNAQTLVIMSHYDTVHTNDFGIYEHIARDVDALTETYKTLNDFPEEVQQDIDSDEYMFGRGVMDMKMGLGQHIRMIEKASVEQLPVNILLLTVPDEEVDSKGMRVATTVLNKIRKERNLNYALILNSEPSFMQTPNDPNYYIYTGSIGKIMPAALSYGVETHVGEPLKGLNALFMASTLNAHMEYQTDFNEEVFGEQTPLPITLRSDDLKLDYNTQVTHHVASVYNVFTMKRSANEVFSLFNQVVDDAIKDMMEKYNAACRASSVDPSLNIQKLTYEALLNHAYEKLGRTTVEEILHESIQLKDMRQQSFDIVTNLLQRMKELTPAVVTMFAPPYYPAVNNTDHPLIEQLIKLTKTHVDDVKVMHYFNGISDLSYVDYKDDDASFTDYKKNTPVYDKTYHIPYEDMKKLNTPFINIGPFGKDPHKYTERLHKKHAFETTTKLLDDITSQFYSK</sequence>